<evidence type="ECO:0000256" key="1">
    <source>
        <dbReference type="SAM" id="MobiDB-lite"/>
    </source>
</evidence>
<protein>
    <recommendedName>
        <fullName evidence="4">Sulfotransferase</fullName>
    </recommendedName>
</protein>
<evidence type="ECO:0000313" key="3">
    <source>
        <dbReference type="Proteomes" id="UP000314011"/>
    </source>
</evidence>
<dbReference type="EMBL" id="VFFF01000001">
    <property type="protein sequence ID" value="TNY31875.1"/>
    <property type="molecule type" value="Genomic_DNA"/>
</dbReference>
<organism evidence="2 3">
    <name type="scientific">Pelagovum pacificum</name>
    <dbReference type="NCBI Taxonomy" id="2588711"/>
    <lineage>
        <taxon>Bacteria</taxon>
        <taxon>Pseudomonadati</taxon>
        <taxon>Pseudomonadota</taxon>
        <taxon>Alphaproteobacteria</taxon>
        <taxon>Rhodobacterales</taxon>
        <taxon>Paracoccaceae</taxon>
        <taxon>Pelagovum</taxon>
    </lineage>
</organism>
<gene>
    <name evidence="2" type="ORF">FHY64_00795</name>
</gene>
<dbReference type="AlphaFoldDB" id="A0A5C5GAP4"/>
<accession>A0A5C5GAP4</accession>
<dbReference type="Proteomes" id="UP000314011">
    <property type="component" value="Unassembled WGS sequence"/>
</dbReference>
<comment type="caution">
    <text evidence="2">The sequence shown here is derived from an EMBL/GenBank/DDBJ whole genome shotgun (WGS) entry which is preliminary data.</text>
</comment>
<evidence type="ECO:0000313" key="2">
    <source>
        <dbReference type="EMBL" id="TNY31875.1"/>
    </source>
</evidence>
<dbReference type="SUPFAM" id="SSF52540">
    <property type="entry name" value="P-loop containing nucleoside triphosphate hydrolases"/>
    <property type="match status" value="1"/>
</dbReference>
<keyword evidence="3" id="KW-1185">Reference proteome</keyword>
<evidence type="ECO:0008006" key="4">
    <source>
        <dbReference type="Google" id="ProtNLM"/>
    </source>
</evidence>
<name>A0A5C5GAP4_9RHOB</name>
<dbReference type="InterPro" id="IPR027417">
    <property type="entry name" value="P-loop_NTPase"/>
</dbReference>
<reference evidence="2 3" key="1">
    <citation type="submission" date="2019-06" db="EMBL/GenBank/DDBJ databases">
        <title>Genome of new Rhodobacteraceae sp. SM1903.</title>
        <authorList>
            <person name="Ren X."/>
        </authorList>
    </citation>
    <scope>NUCLEOTIDE SEQUENCE [LARGE SCALE GENOMIC DNA]</scope>
    <source>
        <strain evidence="2 3">SM1903</strain>
    </source>
</reference>
<proteinExistence type="predicted"/>
<sequence length="328" mass="35603">MDVILHIGAHRTGTTTLQRFLDRNRAMLREAGVIAWTPRHLRGGMLDGLMRRPEDTGPADLLRIERAIGRLRIAHQVALRDGTRQLILSDENLIGAARDNLRAGRLYPGLVERLSRLRPAFDQVSRIGLAVRGYEGYWSSACAFAVARGHRMPDAAALDRLVTQPRRWRHVVTEVAKIFPEAELRVWSFEHGAGRPEWQAGLLTGSPSSGGPTTGAPCFTPGLPGARDRCAASPRVATLRAVLTDAGLPVTALPDGDARWVPFDAEQRRALDALYRDDIAWLRAGADGLAIFEGGPTAPVTGEADGIRGVPPPPMTGGQDLGRRHLTG</sequence>
<dbReference type="OrthoDB" id="8481769at2"/>
<feature type="region of interest" description="Disordered" evidence="1">
    <location>
        <begin position="303"/>
        <end position="328"/>
    </location>
</feature>
<dbReference type="RefSeq" id="WP_140192556.1">
    <property type="nucleotide sequence ID" value="NZ_CP065915.1"/>
</dbReference>